<gene>
    <name evidence="2" type="ORF">GCM10009544_33140</name>
</gene>
<dbReference type="SMART" id="SM00671">
    <property type="entry name" value="SEL1"/>
    <property type="match status" value="2"/>
</dbReference>
<dbReference type="InterPro" id="IPR006597">
    <property type="entry name" value="Sel1-like"/>
</dbReference>
<dbReference type="EMBL" id="BAAAHB010000033">
    <property type="protein sequence ID" value="GAA0468246.1"/>
    <property type="molecule type" value="Genomic_DNA"/>
</dbReference>
<dbReference type="Proteomes" id="UP001499895">
    <property type="component" value="Unassembled WGS sequence"/>
</dbReference>
<evidence type="ECO:0000313" key="2">
    <source>
        <dbReference type="EMBL" id="GAA0468246.1"/>
    </source>
</evidence>
<dbReference type="InterPro" id="IPR011990">
    <property type="entry name" value="TPR-like_helical_dom_sf"/>
</dbReference>
<feature type="region of interest" description="Disordered" evidence="1">
    <location>
        <begin position="550"/>
        <end position="596"/>
    </location>
</feature>
<dbReference type="SUPFAM" id="SSF81901">
    <property type="entry name" value="HCP-like"/>
    <property type="match status" value="1"/>
</dbReference>
<protein>
    <recommendedName>
        <fullName evidence="4">Sel1 repeat family protein</fullName>
    </recommendedName>
</protein>
<feature type="region of interest" description="Disordered" evidence="1">
    <location>
        <begin position="1"/>
        <end position="21"/>
    </location>
</feature>
<name>A0ABN1A5R1_9ACTN</name>
<evidence type="ECO:0000313" key="3">
    <source>
        <dbReference type="Proteomes" id="UP001499895"/>
    </source>
</evidence>
<evidence type="ECO:0008006" key="4">
    <source>
        <dbReference type="Google" id="ProtNLM"/>
    </source>
</evidence>
<evidence type="ECO:0000256" key="1">
    <source>
        <dbReference type="SAM" id="MobiDB-lite"/>
    </source>
</evidence>
<keyword evidence="3" id="KW-1185">Reference proteome</keyword>
<comment type="caution">
    <text evidence="2">The sequence shown here is derived from an EMBL/GenBank/DDBJ whole genome shotgun (WGS) entry which is preliminary data.</text>
</comment>
<sequence length="780" mass="86890">MRSGSIGFMNPENAAHPTGARDELARAIKAAVDEATREGSRRPTQVQIAKATEGKYRHRVSKSAISAWQSGGRIPESWAALSSFLRALEETASLPQGRLDDPKWVRLYERACAEQVPEPGPQAVTLRVRDTDPLELKVHRARTAEGGNAVPAYVPRDVDPAVRRAMSRAGQHGGVILLVGDSTAGKTRCAYEAMTAVLPDHLLVVPRHVTEVPEAVSAVTRSAKAGERCVLWLNDMERYLGPEGMDLHGVRALRTAKATVLGTMRTRMHQQFPDDGLVQLAETFQVERLWSPPELDRAREELYENRDPRLRLALDQAADFGVAETLATGPQLWQRLCGASVVNGNPRGAALVWAAIDLALAGLTDPLPAELLEELHEDYLPGRNKQLLCPEPLDEALAWATTPPDAVTRLLIPDGPGLRAFDYLLDAHLRASGTSPDFIPERVWETALRVGTERRQRFDIALAAHANERIDISRRALRPLADAGDVDGLRGLGVLCEREDRAEAAQWLQLACDAGDVLSHRLMGNLHFRQQDRVAAEEWYRKAAEAGDEVSQSYYRGEPTPVPTRAPQTPDAPLPLHEADEVDDGEEDWEEEDYGPTPRTLRILRAAFGLLADMAYDELEEIGDARVDLQDNYAFLFSDMPVLTWRQKTGWRRQMARCFDDLADDIEVGNWPLPTCTGEEMAMHLALDHASSMVTDEPDLVTELVKGLPEEPGDYDWELCMTTFLEDTDVLFLYEPWSQGIEDPHSPLNQHLGIAGLEADRWFKPFYEGRARDPERGFRR</sequence>
<dbReference type="Gene3D" id="1.25.40.10">
    <property type="entry name" value="Tetratricopeptide repeat domain"/>
    <property type="match status" value="1"/>
</dbReference>
<accession>A0ABN1A5R1</accession>
<feature type="compositionally biased region" description="Acidic residues" evidence="1">
    <location>
        <begin position="580"/>
        <end position="594"/>
    </location>
</feature>
<reference evidence="2 3" key="1">
    <citation type="journal article" date="2019" name="Int. J. Syst. Evol. Microbiol.">
        <title>The Global Catalogue of Microorganisms (GCM) 10K type strain sequencing project: providing services to taxonomists for standard genome sequencing and annotation.</title>
        <authorList>
            <consortium name="The Broad Institute Genomics Platform"/>
            <consortium name="The Broad Institute Genome Sequencing Center for Infectious Disease"/>
            <person name="Wu L."/>
            <person name="Ma J."/>
        </authorList>
    </citation>
    <scope>NUCLEOTIDE SEQUENCE [LARGE SCALE GENOMIC DNA]</scope>
    <source>
        <strain evidence="2 3">JCM 10649</strain>
    </source>
</reference>
<proteinExistence type="predicted"/>
<organism evidence="2 3">
    <name type="scientific">Streptomyces stramineus</name>
    <dbReference type="NCBI Taxonomy" id="173861"/>
    <lineage>
        <taxon>Bacteria</taxon>
        <taxon>Bacillati</taxon>
        <taxon>Actinomycetota</taxon>
        <taxon>Actinomycetes</taxon>
        <taxon>Kitasatosporales</taxon>
        <taxon>Streptomycetaceae</taxon>
        <taxon>Streptomyces</taxon>
    </lineage>
</organism>